<comment type="caution">
    <text evidence="2">The sequence shown here is derived from an EMBL/GenBank/DDBJ whole genome shotgun (WGS) entry which is preliminary data.</text>
</comment>
<evidence type="ECO:0000313" key="2">
    <source>
        <dbReference type="EMBL" id="MBD8078089.1"/>
    </source>
</evidence>
<gene>
    <name evidence="2" type="ORF">IF651_03330</name>
</gene>
<reference evidence="2" key="1">
    <citation type="journal article" date="2018" name="Curr. Microbiol.">
        <title>Cellulosimicrobium arenosum sp. nov., Isolated from Marine Sediment Sand.</title>
        <authorList>
            <person name="Oh M."/>
            <person name="Kim J.H."/>
            <person name="Yoon J.H."/>
            <person name="Schumann P."/>
            <person name="Kim W."/>
        </authorList>
    </citation>
    <scope>NUCLEOTIDE SEQUENCE</scope>
    <source>
        <strain evidence="2">KCTC 49039</strain>
    </source>
</reference>
<evidence type="ECO:0000256" key="1">
    <source>
        <dbReference type="SAM" id="MobiDB-lite"/>
    </source>
</evidence>
<dbReference type="Proteomes" id="UP000610846">
    <property type="component" value="Unassembled WGS sequence"/>
</dbReference>
<dbReference type="RefSeq" id="WP_191827675.1">
    <property type="nucleotide sequence ID" value="NZ_JACYHB010000002.1"/>
</dbReference>
<feature type="region of interest" description="Disordered" evidence="1">
    <location>
        <begin position="20"/>
        <end position="49"/>
    </location>
</feature>
<name>A0A927G734_9MICO</name>
<sequence length="328" mass="33263">MSGAVGSLGRLRVTTLLGRLPTSWNAPSPDSGPGPGASPDPPSTADEQLESGLDRAARSGHAARDVDLLARTLERLPTAARTQVLDPVRRWSGGGTSGTRTVRLGDAVARQVDGTTCGSAVLGMLAAAGDPVLALWLVRGQVIGDGVDGLGARVPDGGPGSGAAARFRHLQRVLKRRTGRGALGPLPWPATLGTPPWGAAGAARYADRRYTHRVVEGSRGRAVVATALAAAAAGTPVPLFTGGDLATGISSAVPRHVVLLTTAGGGTCQVYEPSSGSVHRIDTARFQDGAGEPGVRRALGGWPHVVWAVLPAGRAGLRAGGGTSTARR</sequence>
<feature type="compositionally biased region" description="Low complexity" evidence="1">
    <location>
        <begin position="20"/>
        <end position="29"/>
    </location>
</feature>
<dbReference type="AlphaFoldDB" id="A0A927G734"/>
<keyword evidence="3" id="KW-1185">Reference proteome</keyword>
<dbReference type="EMBL" id="JACYHB010000002">
    <property type="protein sequence ID" value="MBD8078089.1"/>
    <property type="molecule type" value="Genomic_DNA"/>
</dbReference>
<feature type="compositionally biased region" description="Pro residues" evidence="1">
    <location>
        <begin position="30"/>
        <end position="42"/>
    </location>
</feature>
<organism evidence="2 3">
    <name type="scientific">Cellulosimicrobium arenosum</name>
    <dbReference type="NCBI Taxonomy" id="2708133"/>
    <lineage>
        <taxon>Bacteria</taxon>
        <taxon>Bacillati</taxon>
        <taxon>Actinomycetota</taxon>
        <taxon>Actinomycetes</taxon>
        <taxon>Micrococcales</taxon>
        <taxon>Promicromonosporaceae</taxon>
        <taxon>Cellulosimicrobium</taxon>
    </lineage>
</organism>
<accession>A0A927G734</accession>
<reference evidence="2" key="2">
    <citation type="submission" date="2020-09" db="EMBL/GenBank/DDBJ databases">
        <authorList>
            <person name="Yu Y."/>
        </authorList>
    </citation>
    <scope>NUCLEOTIDE SEQUENCE</scope>
    <source>
        <strain evidence="2">KCTC 49039</strain>
    </source>
</reference>
<evidence type="ECO:0000313" key="3">
    <source>
        <dbReference type="Proteomes" id="UP000610846"/>
    </source>
</evidence>
<protein>
    <submittedName>
        <fullName evidence="2">Uncharacterized protein</fullName>
    </submittedName>
</protein>
<proteinExistence type="predicted"/>